<dbReference type="PROSITE" id="PS51900">
    <property type="entry name" value="CB"/>
    <property type="match status" value="1"/>
</dbReference>
<keyword evidence="3" id="KW-0229">DNA integration</keyword>
<dbReference type="GO" id="GO:0006310">
    <property type="term" value="P:DNA recombination"/>
    <property type="evidence" value="ECO:0007669"/>
    <property type="project" value="UniProtKB-KW"/>
</dbReference>
<evidence type="ECO:0000259" key="7">
    <source>
        <dbReference type="PROSITE" id="PS51898"/>
    </source>
</evidence>
<evidence type="ECO:0000259" key="8">
    <source>
        <dbReference type="PROSITE" id="PS51900"/>
    </source>
</evidence>
<comment type="similarity">
    <text evidence="2">Belongs to the 'phage' integrase family.</text>
</comment>
<dbReference type="InterPro" id="IPR044068">
    <property type="entry name" value="CB"/>
</dbReference>
<dbReference type="InterPro" id="IPR002104">
    <property type="entry name" value="Integrase_catalytic"/>
</dbReference>
<dbReference type="PANTHER" id="PTHR30349:SF64">
    <property type="entry name" value="PROPHAGE INTEGRASE INTD-RELATED"/>
    <property type="match status" value="1"/>
</dbReference>
<dbReference type="InterPro" id="IPR028259">
    <property type="entry name" value="AP2-like_int_N"/>
</dbReference>
<comment type="function">
    <text evidence="1">Site-specific tyrosine recombinase, which acts by catalyzing the cutting and rejoining of the recombining DNA molecules.</text>
</comment>
<keyword evidence="5" id="KW-0233">DNA recombination</keyword>
<evidence type="ECO:0000256" key="6">
    <source>
        <dbReference type="PROSITE-ProRule" id="PRU01248"/>
    </source>
</evidence>
<evidence type="ECO:0000256" key="3">
    <source>
        <dbReference type="ARBA" id="ARBA00022908"/>
    </source>
</evidence>
<evidence type="ECO:0000256" key="1">
    <source>
        <dbReference type="ARBA" id="ARBA00003283"/>
    </source>
</evidence>
<dbReference type="Gene3D" id="1.10.150.130">
    <property type="match status" value="1"/>
</dbReference>
<reference evidence="10" key="1">
    <citation type="submission" date="2017-04" db="EMBL/GenBank/DDBJ databases">
        <title>Function of individual gut microbiota members based on whole genome sequencing of pure cultures obtained from chicken caecum.</title>
        <authorList>
            <person name="Medvecky M."/>
            <person name="Cejkova D."/>
            <person name="Polansky O."/>
            <person name="Karasova D."/>
            <person name="Kubasova T."/>
            <person name="Cizek A."/>
            <person name="Rychlik I."/>
        </authorList>
    </citation>
    <scope>NUCLEOTIDE SEQUENCE [LARGE SCALE GENOMIC DNA]</scope>
    <source>
        <strain evidence="10">An175</strain>
    </source>
</reference>
<protein>
    <submittedName>
        <fullName evidence="9">Site-specific integrase</fullName>
    </submittedName>
</protein>
<dbReference type="PANTHER" id="PTHR30349">
    <property type="entry name" value="PHAGE INTEGRASE-RELATED"/>
    <property type="match status" value="1"/>
</dbReference>
<organism evidence="9 10">
    <name type="scientific">Anaerotruncus colihominis</name>
    <dbReference type="NCBI Taxonomy" id="169435"/>
    <lineage>
        <taxon>Bacteria</taxon>
        <taxon>Bacillati</taxon>
        <taxon>Bacillota</taxon>
        <taxon>Clostridia</taxon>
        <taxon>Eubacteriales</taxon>
        <taxon>Oscillospiraceae</taxon>
        <taxon>Anaerotruncus</taxon>
    </lineage>
</organism>
<name>A0A1Y4MH28_9FIRM</name>
<dbReference type="RefSeq" id="WP_087302436.1">
    <property type="nucleotide sequence ID" value="NZ_NFKP01000022.1"/>
</dbReference>
<evidence type="ECO:0000256" key="2">
    <source>
        <dbReference type="ARBA" id="ARBA00008857"/>
    </source>
</evidence>
<feature type="domain" description="Tyr recombinase" evidence="7">
    <location>
        <begin position="160"/>
        <end position="344"/>
    </location>
</feature>
<proteinExistence type="inferred from homology"/>
<dbReference type="InterPro" id="IPR010998">
    <property type="entry name" value="Integrase_recombinase_N"/>
</dbReference>
<dbReference type="Proteomes" id="UP000196386">
    <property type="component" value="Unassembled WGS sequence"/>
</dbReference>
<feature type="domain" description="Core-binding (CB)" evidence="8">
    <location>
        <begin position="53"/>
        <end position="138"/>
    </location>
</feature>
<dbReference type="Gene3D" id="1.10.443.10">
    <property type="entry name" value="Intergrase catalytic core"/>
    <property type="match status" value="1"/>
</dbReference>
<dbReference type="InterPro" id="IPR011010">
    <property type="entry name" value="DNA_brk_join_enz"/>
</dbReference>
<dbReference type="EMBL" id="NFKP01000022">
    <property type="protein sequence ID" value="OUP68068.1"/>
    <property type="molecule type" value="Genomic_DNA"/>
</dbReference>
<dbReference type="GO" id="GO:0015074">
    <property type="term" value="P:DNA integration"/>
    <property type="evidence" value="ECO:0007669"/>
    <property type="project" value="UniProtKB-KW"/>
</dbReference>
<dbReference type="AlphaFoldDB" id="A0A1Y4MH28"/>
<evidence type="ECO:0000313" key="10">
    <source>
        <dbReference type="Proteomes" id="UP000196386"/>
    </source>
</evidence>
<evidence type="ECO:0000313" key="9">
    <source>
        <dbReference type="EMBL" id="OUP68068.1"/>
    </source>
</evidence>
<sequence>MPVYKDDERGTWYASFYYTDWQGRRKLKKKRGFERKKDAQEFEREFLAKQERSCDMTFASLWALYCEDMTSRLRENTLQSKKYLVERHILPFYEALKVNEITPAHVRKWQSELLSKGYAQTYVKTINNQLVAVLNYAVRYYGLPSNPCHVAGSVGRKNADAMKFWTKEQFEAFLACVERPSARAGFSLLFWTGIRIGELLALTLNDFDFEKKTLSVSKSFQSIKGREVITEPKTQKSKRVIPLPDKLCAVVQEYTTRLYDYSSDERLFPFTKSFFHKEMEKACAASGVEKIRLHDLRHSHASLLIEMGAPILLVSERLGHEDVETTLRTYGHLYPNKHEDTVKKLDDLMK</sequence>
<dbReference type="Pfam" id="PF14659">
    <property type="entry name" value="Phage_int_SAM_3"/>
    <property type="match status" value="1"/>
</dbReference>
<evidence type="ECO:0000256" key="4">
    <source>
        <dbReference type="ARBA" id="ARBA00023125"/>
    </source>
</evidence>
<dbReference type="Pfam" id="PF14657">
    <property type="entry name" value="Arm-DNA-bind_4"/>
    <property type="match status" value="1"/>
</dbReference>
<dbReference type="InterPro" id="IPR004107">
    <property type="entry name" value="Integrase_SAM-like_N"/>
</dbReference>
<dbReference type="PROSITE" id="PS51898">
    <property type="entry name" value="TYR_RECOMBINASE"/>
    <property type="match status" value="1"/>
</dbReference>
<gene>
    <name evidence="9" type="ORF">B5F11_15000</name>
</gene>
<dbReference type="Pfam" id="PF00589">
    <property type="entry name" value="Phage_integrase"/>
    <property type="match status" value="1"/>
</dbReference>
<evidence type="ECO:0000256" key="5">
    <source>
        <dbReference type="ARBA" id="ARBA00023172"/>
    </source>
</evidence>
<accession>A0A1Y4MH28</accession>
<dbReference type="GO" id="GO:0003677">
    <property type="term" value="F:DNA binding"/>
    <property type="evidence" value="ECO:0007669"/>
    <property type="project" value="UniProtKB-UniRule"/>
</dbReference>
<keyword evidence="4 6" id="KW-0238">DNA-binding</keyword>
<dbReference type="CDD" id="cd01189">
    <property type="entry name" value="INT_ICEBs1_C_like"/>
    <property type="match status" value="1"/>
</dbReference>
<dbReference type="InterPro" id="IPR050090">
    <property type="entry name" value="Tyrosine_recombinase_XerCD"/>
</dbReference>
<comment type="caution">
    <text evidence="9">The sequence shown here is derived from an EMBL/GenBank/DDBJ whole genome shotgun (WGS) entry which is preliminary data.</text>
</comment>
<dbReference type="SUPFAM" id="SSF56349">
    <property type="entry name" value="DNA breaking-rejoining enzymes"/>
    <property type="match status" value="1"/>
</dbReference>
<dbReference type="InterPro" id="IPR013762">
    <property type="entry name" value="Integrase-like_cat_sf"/>
</dbReference>